<organism evidence="1 2">
    <name type="scientific">Alteromonas australica</name>
    <dbReference type="NCBI Taxonomy" id="589873"/>
    <lineage>
        <taxon>Bacteria</taxon>
        <taxon>Pseudomonadati</taxon>
        <taxon>Pseudomonadota</taxon>
        <taxon>Gammaproteobacteria</taxon>
        <taxon>Alteromonadales</taxon>
        <taxon>Alteromonadaceae</taxon>
        <taxon>Alteromonas/Salinimonas group</taxon>
        <taxon>Alteromonas</taxon>
    </lineage>
</organism>
<evidence type="ECO:0008006" key="3">
    <source>
        <dbReference type="Google" id="ProtNLM"/>
    </source>
</evidence>
<protein>
    <recommendedName>
        <fullName evidence="3">Arginine decarboxylase</fullName>
    </recommendedName>
</protein>
<name>A0A075PAU9_9ALTE</name>
<dbReference type="eggNOG" id="ENOG50330QD">
    <property type="taxonomic scope" value="Bacteria"/>
</dbReference>
<dbReference type="AlphaFoldDB" id="A0A075PAU9"/>
<accession>A0A075PAU9</accession>
<reference evidence="1 2" key="1">
    <citation type="submission" date="2014-06" db="EMBL/GenBank/DDBJ databases">
        <title>Genomes of Alteromonas australica, a world apart.</title>
        <authorList>
            <person name="Gonzaga A."/>
            <person name="Lopez-Perez M."/>
            <person name="Rodriguez-Valera F."/>
        </authorList>
    </citation>
    <scope>NUCLEOTIDE SEQUENCE [LARGE SCALE GENOMIC DNA]</scope>
    <source>
        <strain evidence="1 2">H 17</strain>
    </source>
</reference>
<proteinExistence type="predicted"/>
<sequence length="144" mass="16974">MYQPPYKIENLDNWICITLRGVWDMATNIQYLSALANELNAKKGKSFNIAVDMRGWVVPFSEITERIKAPIHLDRRNQRCEVWLEEQGMKVDHIADKFFNEQHVKLTRTYSSSDFLAHIKVLENEPLVSHMSQWLQQNQVDKQN</sequence>
<keyword evidence="2" id="KW-1185">Reference proteome</keyword>
<dbReference type="EMBL" id="CP008849">
    <property type="protein sequence ID" value="AIG00463.1"/>
    <property type="molecule type" value="Genomic_DNA"/>
</dbReference>
<dbReference type="Proteomes" id="UP000056090">
    <property type="component" value="Chromosome"/>
</dbReference>
<gene>
    <name evidence="1" type="ORF">EP13_18240</name>
</gene>
<dbReference type="KEGG" id="aal:EP13_18240"/>
<evidence type="ECO:0000313" key="2">
    <source>
        <dbReference type="Proteomes" id="UP000056090"/>
    </source>
</evidence>
<evidence type="ECO:0000313" key="1">
    <source>
        <dbReference type="EMBL" id="AIG00463.1"/>
    </source>
</evidence>